<feature type="region of interest" description="Disordered" evidence="2">
    <location>
        <begin position="305"/>
        <end position="366"/>
    </location>
</feature>
<dbReference type="InterPro" id="IPR005061">
    <property type="entry name" value="Ist1"/>
</dbReference>
<evidence type="ECO:0008006" key="5">
    <source>
        <dbReference type="Google" id="ProtNLM"/>
    </source>
</evidence>
<dbReference type="Proteomes" id="UP001190926">
    <property type="component" value="Unassembled WGS sequence"/>
</dbReference>
<proteinExistence type="inferred from homology"/>
<feature type="region of interest" description="Disordered" evidence="2">
    <location>
        <begin position="264"/>
        <end position="283"/>
    </location>
</feature>
<dbReference type="AlphaFoldDB" id="A0AAD4IVW8"/>
<name>A0AAD4IVW8_PERFH</name>
<evidence type="ECO:0000256" key="2">
    <source>
        <dbReference type="SAM" id="MobiDB-lite"/>
    </source>
</evidence>
<dbReference type="PANTHER" id="PTHR12161:SF16">
    <property type="entry name" value="REGULATOR OF VPS4 ACTIVITY IN THE MVB PATHWAY PROTEIN"/>
    <property type="match status" value="1"/>
</dbReference>
<comment type="caution">
    <text evidence="3">The sequence shown here is derived from an EMBL/GenBank/DDBJ whole genome shotgun (WGS) entry which is preliminary data.</text>
</comment>
<feature type="compositionally biased region" description="Basic and acidic residues" evidence="2">
    <location>
        <begin position="266"/>
        <end position="283"/>
    </location>
</feature>
<evidence type="ECO:0000256" key="1">
    <source>
        <dbReference type="ARBA" id="ARBA00005536"/>
    </source>
</evidence>
<dbReference type="Gene3D" id="1.20.1260.60">
    <property type="entry name" value="Vacuolar protein sorting-associated protein Ist1"/>
    <property type="match status" value="1"/>
</dbReference>
<sequence>MGKKLDALLGRSFKPSKLRATARLAVSRLPTLKTQRQGRCSVARSDVVNFLNNANHDRALLRVEQVIMEQNMLDVLVALEGYCHLLVERVNLFEQQKFCPEELLEAVSTLIYASTRCGDFPELLELRAIFSSKFGKEFVLRAVELRNHCGVNPRIIQKLSTRMPSFENKMEVLKEIASENNIQIQLPTSDTKLEENQNKAGTSIPVPLGVVGDEEEEEDREIERGPTPTPTPTPRRKYRDVADAAQAAFESAAYAAEAARMAVELSRSESTDRDDPTSPRTKFEKIDPVILNHDLENKGLMEEYLKPNDGVRRSSFSSSSLDEEGDHDVEFDDDLVKSKRSGSAVEPLNINRRPICVRSKWPQPRS</sequence>
<dbReference type="PANTHER" id="PTHR12161">
    <property type="entry name" value="IST1 FAMILY MEMBER"/>
    <property type="match status" value="1"/>
</dbReference>
<feature type="compositionally biased region" description="Acidic residues" evidence="2">
    <location>
        <begin position="321"/>
        <end position="333"/>
    </location>
</feature>
<dbReference type="GO" id="GO:0015031">
    <property type="term" value="P:protein transport"/>
    <property type="evidence" value="ECO:0007669"/>
    <property type="project" value="InterPro"/>
</dbReference>
<accession>A0AAD4IVW8</accession>
<dbReference type="Pfam" id="PF03398">
    <property type="entry name" value="Ist1"/>
    <property type="match status" value="1"/>
</dbReference>
<comment type="similarity">
    <text evidence="1">Belongs to the IST1 family.</text>
</comment>
<reference evidence="3 4" key="1">
    <citation type="journal article" date="2021" name="Nat. Commun.">
        <title>Incipient diploidization of the medicinal plant Perilla within 10,000 years.</title>
        <authorList>
            <person name="Zhang Y."/>
            <person name="Shen Q."/>
            <person name="Leng L."/>
            <person name="Zhang D."/>
            <person name="Chen S."/>
            <person name="Shi Y."/>
            <person name="Ning Z."/>
            <person name="Chen S."/>
        </authorList>
    </citation>
    <scope>NUCLEOTIDE SEQUENCE [LARGE SCALE GENOMIC DNA]</scope>
    <source>
        <strain evidence="4">cv. PC099</strain>
    </source>
</reference>
<dbReference type="InterPro" id="IPR042277">
    <property type="entry name" value="IST1-like"/>
</dbReference>
<gene>
    <name evidence="3" type="ORF">C2S53_011465</name>
</gene>
<dbReference type="EMBL" id="SDAM02001264">
    <property type="protein sequence ID" value="KAH6822557.1"/>
    <property type="molecule type" value="Genomic_DNA"/>
</dbReference>
<evidence type="ECO:0000313" key="3">
    <source>
        <dbReference type="EMBL" id="KAH6822557.1"/>
    </source>
</evidence>
<feature type="region of interest" description="Disordered" evidence="2">
    <location>
        <begin position="200"/>
        <end position="237"/>
    </location>
</feature>
<organism evidence="3 4">
    <name type="scientific">Perilla frutescens var. hirtella</name>
    <name type="common">Perilla citriodora</name>
    <name type="synonym">Perilla setoyensis</name>
    <dbReference type="NCBI Taxonomy" id="608512"/>
    <lineage>
        <taxon>Eukaryota</taxon>
        <taxon>Viridiplantae</taxon>
        <taxon>Streptophyta</taxon>
        <taxon>Embryophyta</taxon>
        <taxon>Tracheophyta</taxon>
        <taxon>Spermatophyta</taxon>
        <taxon>Magnoliopsida</taxon>
        <taxon>eudicotyledons</taxon>
        <taxon>Gunneridae</taxon>
        <taxon>Pentapetalae</taxon>
        <taxon>asterids</taxon>
        <taxon>lamiids</taxon>
        <taxon>Lamiales</taxon>
        <taxon>Lamiaceae</taxon>
        <taxon>Nepetoideae</taxon>
        <taxon>Elsholtzieae</taxon>
        <taxon>Perilla</taxon>
    </lineage>
</organism>
<protein>
    <recommendedName>
        <fullName evidence="5">Regulator of Vps4 activity in the MVB pathway protein</fullName>
    </recommendedName>
</protein>
<keyword evidence="4" id="KW-1185">Reference proteome</keyword>
<dbReference type="FunFam" id="1.20.1260.60:FF:000002">
    <property type="entry name" value="Vacuolar protein sorting-associated protein IST1"/>
    <property type="match status" value="1"/>
</dbReference>
<evidence type="ECO:0000313" key="4">
    <source>
        <dbReference type="Proteomes" id="UP001190926"/>
    </source>
</evidence>